<dbReference type="EC" id="1.20.4.1" evidence="4"/>
<evidence type="ECO:0000256" key="4">
    <source>
        <dbReference type="RuleBase" id="RU362029"/>
    </source>
</evidence>
<evidence type="ECO:0000313" key="5">
    <source>
        <dbReference type="EMBL" id="RDH43074.1"/>
    </source>
</evidence>
<dbReference type="SUPFAM" id="SSF52833">
    <property type="entry name" value="Thioredoxin-like"/>
    <property type="match status" value="1"/>
</dbReference>
<accession>A0A4P9VKZ9</accession>
<dbReference type="CDD" id="cd03034">
    <property type="entry name" value="ArsC_ArsC"/>
    <property type="match status" value="1"/>
</dbReference>
<dbReference type="PANTHER" id="PTHR30041">
    <property type="entry name" value="ARSENATE REDUCTASE"/>
    <property type="match status" value="1"/>
</dbReference>
<protein>
    <recommendedName>
        <fullName evidence="4">Arsenate reductase</fullName>
        <ecNumber evidence="4">1.20.4.1</ecNumber>
    </recommendedName>
</protein>
<dbReference type="Proteomes" id="UP000257039">
    <property type="component" value="Unassembled WGS sequence"/>
</dbReference>
<organism evidence="5 6">
    <name type="scientific">Zooshikella ganghwensis</name>
    <dbReference type="NCBI Taxonomy" id="202772"/>
    <lineage>
        <taxon>Bacteria</taxon>
        <taxon>Pseudomonadati</taxon>
        <taxon>Pseudomonadota</taxon>
        <taxon>Gammaproteobacteria</taxon>
        <taxon>Oceanospirillales</taxon>
        <taxon>Zooshikellaceae</taxon>
        <taxon>Zooshikella</taxon>
    </lineage>
</organism>
<dbReference type="EMBL" id="NDXW01000001">
    <property type="protein sequence ID" value="RDH43074.1"/>
    <property type="molecule type" value="Genomic_DNA"/>
</dbReference>
<dbReference type="InterPro" id="IPR006660">
    <property type="entry name" value="Arsenate_reductase-like"/>
</dbReference>
<dbReference type="PROSITE" id="PS51353">
    <property type="entry name" value="ARSC"/>
    <property type="match status" value="1"/>
</dbReference>
<dbReference type="Pfam" id="PF03960">
    <property type="entry name" value="ArsC"/>
    <property type="match status" value="1"/>
</dbReference>
<dbReference type="Gene3D" id="3.40.30.10">
    <property type="entry name" value="Glutaredoxin"/>
    <property type="match status" value="1"/>
</dbReference>
<sequence>MSELIIYHNPRCSKSRATLALIEAQGHTPTIVEYLTTPPTVPELQDIIKKLGIHPRDILRTKEEEYKSLNLADQSLSDEAILAAITEHPRLLERPIVVTNNQAIIGRPPENVLPLLASLT</sequence>
<proteinExistence type="inferred from homology"/>
<comment type="caution">
    <text evidence="5">The sequence shown here is derived from an EMBL/GenBank/DDBJ whole genome shotgun (WGS) entry which is preliminary data.</text>
</comment>
<comment type="similarity">
    <text evidence="1 3 4">Belongs to the ArsC family.</text>
</comment>
<comment type="catalytic activity">
    <reaction evidence="4">
        <text>[glutaredoxin]-dithiol + arsenate + glutathione + H(+) = glutathionyl-S-S-[glutaredoxin] + arsenite + H2O</text>
        <dbReference type="Rhea" id="RHEA:22016"/>
        <dbReference type="Rhea" id="RHEA-COMP:10729"/>
        <dbReference type="Rhea" id="RHEA-COMP:17668"/>
        <dbReference type="ChEBI" id="CHEBI:15377"/>
        <dbReference type="ChEBI" id="CHEBI:15378"/>
        <dbReference type="ChEBI" id="CHEBI:29242"/>
        <dbReference type="ChEBI" id="CHEBI:29950"/>
        <dbReference type="ChEBI" id="CHEBI:48597"/>
        <dbReference type="ChEBI" id="CHEBI:57925"/>
        <dbReference type="ChEBI" id="CHEBI:146199"/>
        <dbReference type="EC" id="1.20.4.1"/>
    </reaction>
</comment>
<dbReference type="GO" id="GO:0008794">
    <property type="term" value="F:arsenate reductase (glutaredoxin) activity"/>
    <property type="evidence" value="ECO:0007669"/>
    <property type="project" value="UniProtKB-UniRule"/>
</dbReference>
<name>A0A4P9VKZ9_9GAMM</name>
<dbReference type="RefSeq" id="WP_094786464.1">
    <property type="nucleotide sequence ID" value="NZ_NDXW01000001.1"/>
</dbReference>
<dbReference type="PANTHER" id="PTHR30041:SF4">
    <property type="entry name" value="ARSENATE REDUCTASE"/>
    <property type="match status" value="1"/>
</dbReference>
<evidence type="ECO:0000256" key="1">
    <source>
        <dbReference type="ARBA" id="ARBA00007198"/>
    </source>
</evidence>
<dbReference type="InterPro" id="IPR036249">
    <property type="entry name" value="Thioredoxin-like_sf"/>
</dbReference>
<gene>
    <name evidence="5" type="primary">arsC</name>
    <name evidence="5" type="ORF">B9G39_06205</name>
</gene>
<evidence type="ECO:0000313" key="6">
    <source>
        <dbReference type="Proteomes" id="UP000257039"/>
    </source>
</evidence>
<dbReference type="InterPro" id="IPR006659">
    <property type="entry name" value="Arsenate_reductase"/>
</dbReference>
<evidence type="ECO:0000256" key="3">
    <source>
        <dbReference type="PROSITE-ProRule" id="PRU01282"/>
    </source>
</evidence>
<reference evidence="5 6" key="1">
    <citation type="submission" date="2017-04" db="EMBL/GenBank/DDBJ databases">
        <title>Draft genome sequence of Zooshikella ganghwensis VG4 isolated from Red Sea sediments.</title>
        <authorList>
            <person name="Rehman Z."/>
            <person name="Alam I."/>
            <person name="Kamau A."/>
            <person name="Bajic V."/>
            <person name="Leiknes T."/>
        </authorList>
    </citation>
    <scope>NUCLEOTIDE SEQUENCE [LARGE SCALE GENOMIC DNA]</scope>
    <source>
        <strain evidence="5 6">VG4</strain>
    </source>
</reference>
<evidence type="ECO:0000256" key="2">
    <source>
        <dbReference type="ARBA" id="ARBA00023002"/>
    </source>
</evidence>
<dbReference type="AlphaFoldDB" id="A0A4P9VKZ9"/>
<keyword evidence="2 4" id="KW-0560">Oxidoreductase</keyword>
<dbReference type="NCBIfam" id="TIGR00014">
    <property type="entry name" value="arsC"/>
    <property type="match status" value="1"/>
</dbReference>
<keyword evidence="6" id="KW-1185">Reference proteome</keyword>